<comment type="caution">
    <text evidence="3">The sequence shown here is derived from an EMBL/GenBank/DDBJ whole genome shotgun (WGS) entry which is preliminary data.</text>
</comment>
<dbReference type="Gene3D" id="3.30.2090.10">
    <property type="entry name" value="Multidrug efflux transporter AcrB TolC docking domain, DN and DC subdomains"/>
    <property type="match status" value="1"/>
</dbReference>
<keyword evidence="2" id="KW-1133">Transmembrane helix</keyword>
<dbReference type="PANTHER" id="PTHR32063">
    <property type="match status" value="1"/>
</dbReference>
<dbReference type="SUPFAM" id="SSF82693">
    <property type="entry name" value="Multidrug efflux transporter AcrB pore domain, PN1, PN2, PC1 and PC2 subdomains"/>
    <property type="match status" value="1"/>
</dbReference>
<dbReference type="PRINTS" id="PR00702">
    <property type="entry name" value="ACRIFLAVINRP"/>
</dbReference>
<dbReference type="Gene3D" id="3.30.70.1430">
    <property type="entry name" value="Multidrug efflux transporter AcrB pore domain"/>
    <property type="match status" value="1"/>
</dbReference>
<evidence type="ECO:0000256" key="2">
    <source>
        <dbReference type="SAM" id="Phobius"/>
    </source>
</evidence>
<protein>
    <submittedName>
        <fullName evidence="3">Acriflavin resistance protein</fullName>
    </submittedName>
</protein>
<sequence>SIVDGYARSLDWALGHQRLMLVLFILTIAFTIFLYIKVPKTFFPEEDTGLVIGRTLAAPDVSFDRMKRLQSRVVQIIRKDPAIATISSSVGVTNGFSSANRGTMFIGLKPASKRSQPAKLVILDLERKLDEIPGIHVYLQIAQDLFFGGQSNGGEYSFSVLDPSFASLDQITERIVRRLKTLKSINTVSTDLNRAETQITVDINRIRAARLGVSVAAIDAALGEAFGQRPISRIYEAQNQYEVVLTVGAARARHPPRPRRHLCCGSLRSRPTASGGTADPRQRSSPGDPLRRRAGGHDQFQCGTGSRARTGHHERTAGHCQHATSGRCPHPFWRQREILSALH</sequence>
<evidence type="ECO:0000256" key="1">
    <source>
        <dbReference type="SAM" id="MobiDB-lite"/>
    </source>
</evidence>
<dbReference type="SUPFAM" id="SSF82714">
    <property type="entry name" value="Multidrug efflux transporter AcrB TolC docking domain, DN and DC subdomains"/>
    <property type="match status" value="1"/>
</dbReference>
<dbReference type="GO" id="GO:0005886">
    <property type="term" value="C:plasma membrane"/>
    <property type="evidence" value="ECO:0007669"/>
    <property type="project" value="TreeGrafter"/>
</dbReference>
<dbReference type="GO" id="GO:0042910">
    <property type="term" value="F:xenobiotic transmembrane transporter activity"/>
    <property type="evidence" value="ECO:0007669"/>
    <property type="project" value="TreeGrafter"/>
</dbReference>
<evidence type="ECO:0000313" key="3">
    <source>
        <dbReference type="EMBL" id="EQD29479.1"/>
    </source>
</evidence>
<feature type="compositionally biased region" description="Basic residues" evidence="1">
    <location>
        <begin position="252"/>
        <end position="262"/>
    </location>
</feature>
<dbReference type="InterPro" id="IPR001036">
    <property type="entry name" value="Acrflvin-R"/>
</dbReference>
<gene>
    <name evidence="3" type="ORF">B1A_20690</name>
</gene>
<feature type="transmembrane region" description="Helical" evidence="2">
    <location>
        <begin position="19"/>
        <end position="36"/>
    </location>
</feature>
<name>T0ZL82_9ZZZZ</name>
<dbReference type="EMBL" id="AUZX01015275">
    <property type="protein sequence ID" value="EQD29479.1"/>
    <property type="molecule type" value="Genomic_DNA"/>
</dbReference>
<dbReference type="Gene3D" id="1.20.1640.10">
    <property type="entry name" value="Multidrug efflux transporter AcrB transmembrane domain"/>
    <property type="match status" value="1"/>
</dbReference>
<reference evidence="3" key="1">
    <citation type="submission" date="2013-08" db="EMBL/GenBank/DDBJ databases">
        <authorList>
            <person name="Mendez C."/>
            <person name="Richter M."/>
            <person name="Ferrer M."/>
            <person name="Sanchez J."/>
        </authorList>
    </citation>
    <scope>NUCLEOTIDE SEQUENCE</scope>
</reference>
<feature type="region of interest" description="Disordered" evidence="1">
    <location>
        <begin position="252"/>
        <end position="327"/>
    </location>
</feature>
<dbReference type="AlphaFoldDB" id="T0ZL82"/>
<organism evidence="3">
    <name type="scientific">mine drainage metagenome</name>
    <dbReference type="NCBI Taxonomy" id="410659"/>
    <lineage>
        <taxon>unclassified sequences</taxon>
        <taxon>metagenomes</taxon>
        <taxon>ecological metagenomes</taxon>
    </lineage>
</organism>
<dbReference type="Gene3D" id="3.30.70.1440">
    <property type="entry name" value="Multidrug efflux transporter AcrB pore domain"/>
    <property type="match status" value="1"/>
</dbReference>
<proteinExistence type="predicted"/>
<keyword evidence="2" id="KW-0812">Transmembrane</keyword>
<feature type="non-terminal residue" evidence="3">
    <location>
        <position position="1"/>
    </location>
</feature>
<accession>T0ZL82</accession>
<dbReference type="InterPro" id="IPR027463">
    <property type="entry name" value="AcrB_DN_DC_subdom"/>
</dbReference>
<keyword evidence="2" id="KW-0472">Membrane</keyword>
<dbReference type="Pfam" id="PF00873">
    <property type="entry name" value="ACR_tran"/>
    <property type="match status" value="1"/>
</dbReference>
<dbReference type="PANTHER" id="PTHR32063:SF21">
    <property type="entry name" value="MULTIDRUG RESISTANCE PROTEIN MDTB"/>
    <property type="match status" value="1"/>
</dbReference>
<reference evidence="3" key="2">
    <citation type="journal article" date="2014" name="ISME J.">
        <title>Microbial stratification in low pH oxic and suboxic macroscopic growths along an acid mine drainage.</title>
        <authorList>
            <person name="Mendez-Garcia C."/>
            <person name="Mesa V."/>
            <person name="Sprenger R.R."/>
            <person name="Richter M."/>
            <person name="Diez M.S."/>
            <person name="Solano J."/>
            <person name="Bargiela R."/>
            <person name="Golyshina O.V."/>
            <person name="Manteca A."/>
            <person name="Ramos J.L."/>
            <person name="Gallego J.R."/>
            <person name="Llorente I."/>
            <person name="Martins Dos Santos V.A."/>
            <person name="Jensen O.N."/>
            <person name="Pelaez A.I."/>
            <person name="Sanchez J."/>
            <person name="Ferrer M."/>
        </authorList>
    </citation>
    <scope>NUCLEOTIDE SEQUENCE</scope>
</reference>